<dbReference type="GO" id="GO:0008270">
    <property type="term" value="F:zinc ion binding"/>
    <property type="evidence" value="ECO:0007669"/>
    <property type="project" value="UniProtKB-KW"/>
</dbReference>
<dbReference type="PROSITE" id="PS00344">
    <property type="entry name" value="GATA_ZN_FINGER_1"/>
    <property type="match status" value="2"/>
</dbReference>
<evidence type="ECO:0000259" key="9">
    <source>
        <dbReference type="PROSITE" id="PS50114"/>
    </source>
</evidence>
<evidence type="ECO:0000256" key="2">
    <source>
        <dbReference type="ARBA" id="ARBA00022723"/>
    </source>
</evidence>
<dbReference type="InterPro" id="IPR000679">
    <property type="entry name" value="Znf_GATA"/>
</dbReference>
<dbReference type="GO" id="GO:0000981">
    <property type="term" value="F:DNA-binding transcription factor activity, RNA polymerase II-specific"/>
    <property type="evidence" value="ECO:0007669"/>
    <property type="project" value="TreeGrafter"/>
</dbReference>
<dbReference type="InParanoid" id="A0A167R0S2"/>
<evidence type="ECO:0000256" key="3">
    <source>
        <dbReference type="ARBA" id="ARBA00022771"/>
    </source>
</evidence>
<dbReference type="GO" id="GO:0045944">
    <property type="term" value="P:positive regulation of transcription by RNA polymerase II"/>
    <property type="evidence" value="ECO:0007669"/>
    <property type="project" value="TreeGrafter"/>
</dbReference>
<accession>A0A167R0S2</accession>
<dbReference type="STRING" id="763407.A0A167R0S2"/>
<keyword evidence="7" id="KW-0539">Nucleus</keyword>
<feature type="non-terminal residue" evidence="10">
    <location>
        <position position="110"/>
    </location>
</feature>
<evidence type="ECO:0000313" key="10">
    <source>
        <dbReference type="EMBL" id="OAD80579.1"/>
    </source>
</evidence>
<proteinExistence type="predicted"/>
<protein>
    <submittedName>
        <fullName evidence="10">GATA-type zinc finger transcription factor</fullName>
    </submittedName>
</protein>
<keyword evidence="11" id="KW-1185">Reference proteome</keyword>
<dbReference type="GO" id="GO:0000978">
    <property type="term" value="F:RNA polymerase II cis-regulatory region sequence-specific DNA binding"/>
    <property type="evidence" value="ECO:0007669"/>
    <property type="project" value="TreeGrafter"/>
</dbReference>
<keyword evidence="5" id="KW-0805">Transcription regulation</keyword>
<dbReference type="RefSeq" id="XP_018298619.1">
    <property type="nucleotide sequence ID" value="XM_018427751.1"/>
</dbReference>
<feature type="domain" description="GATA-type" evidence="9">
    <location>
        <begin position="1"/>
        <end position="53"/>
    </location>
</feature>
<evidence type="ECO:0000256" key="5">
    <source>
        <dbReference type="ARBA" id="ARBA00023015"/>
    </source>
</evidence>
<evidence type="ECO:0000313" key="11">
    <source>
        <dbReference type="Proteomes" id="UP000077315"/>
    </source>
</evidence>
<dbReference type="SMART" id="SM00401">
    <property type="entry name" value="ZnF_GATA"/>
    <property type="match status" value="2"/>
</dbReference>
<dbReference type="GO" id="GO:0005634">
    <property type="term" value="C:nucleus"/>
    <property type="evidence" value="ECO:0007669"/>
    <property type="project" value="UniProtKB-SubCell"/>
</dbReference>
<dbReference type="Proteomes" id="UP000077315">
    <property type="component" value="Unassembled WGS sequence"/>
</dbReference>
<name>A0A167R0S2_PHYB8</name>
<dbReference type="FunFam" id="3.30.50.10:FF:000007">
    <property type="entry name" value="Nitrogen regulatory AreA, N-terminal"/>
    <property type="match status" value="1"/>
</dbReference>
<keyword evidence="3 8" id="KW-0863">Zinc-finger</keyword>
<dbReference type="Pfam" id="PF00320">
    <property type="entry name" value="GATA"/>
    <property type="match status" value="2"/>
</dbReference>
<dbReference type="GeneID" id="28988657"/>
<dbReference type="GO" id="GO:0000122">
    <property type="term" value="P:negative regulation of transcription by RNA polymerase II"/>
    <property type="evidence" value="ECO:0007669"/>
    <property type="project" value="TreeGrafter"/>
</dbReference>
<comment type="subcellular location">
    <subcellularLocation>
        <location evidence="1">Nucleus</location>
    </subcellularLocation>
</comment>
<reference evidence="11" key="1">
    <citation type="submission" date="2015-06" db="EMBL/GenBank/DDBJ databases">
        <title>Expansion of signal transduction pathways in fungi by whole-genome duplication.</title>
        <authorList>
            <consortium name="DOE Joint Genome Institute"/>
            <person name="Corrochano L.M."/>
            <person name="Kuo A."/>
            <person name="Marcet-Houben M."/>
            <person name="Polaino S."/>
            <person name="Salamov A."/>
            <person name="Villalobos J.M."/>
            <person name="Alvarez M.I."/>
            <person name="Avalos J."/>
            <person name="Benito E.P."/>
            <person name="Benoit I."/>
            <person name="Burger G."/>
            <person name="Camino L.P."/>
            <person name="Canovas D."/>
            <person name="Cerda-Olmedo E."/>
            <person name="Cheng J.-F."/>
            <person name="Dominguez A."/>
            <person name="Elias M."/>
            <person name="Eslava A.P."/>
            <person name="Glaser F."/>
            <person name="Grimwood J."/>
            <person name="Gutierrez G."/>
            <person name="Heitman J."/>
            <person name="Henrissat B."/>
            <person name="Iturriaga E.A."/>
            <person name="Lang B.F."/>
            <person name="Lavin J.L."/>
            <person name="Lee S."/>
            <person name="Li W."/>
            <person name="Lindquist E."/>
            <person name="Lopez-Garcia S."/>
            <person name="Luque E.M."/>
            <person name="Marcos A.T."/>
            <person name="Martin J."/>
            <person name="McCluskey K."/>
            <person name="Medina H.R."/>
            <person name="Miralles-Duran A."/>
            <person name="Miyazaki A."/>
            <person name="Munoz-Torres E."/>
            <person name="Oguiza J.A."/>
            <person name="Ohm R."/>
            <person name="Olmedo M."/>
            <person name="Orejas M."/>
            <person name="Ortiz-Castellanos L."/>
            <person name="Pisabarro A.G."/>
            <person name="Rodriguez-Romero J."/>
            <person name="Ruiz-Herrera J."/>
            <person name="Ruiz-Vazquez R."/>
            <person name="Sanz C."/>
            <person name="Schackwitz W."/>
            <person name="Schmutz J."/>
            <person name="Shahriari M."/>
            <person name="Shelest E."/>
            <person name="Silva-Franco F."/>
            <person name="Soanes D."/>
            <person name="Syed K."/>
            <person name="Tagua V.G."/>
            <person name="Talbot N.J."/>
            <person name="Thon M."/>
            <person name="De vries R.P."/>
            <person name="Wiebenga A."/>
            <person name="Yadav J.S."/>
            <person name="Braun E.L."/>
            <person name="Baker S."/>
            <person name="Garre V."/>
            <person name="Horwitz B."/>
            <person name="Torres-Martinez S."/>
            <person name="Idnurm A."/>
            <person name="Herrera-Estrella A."/>
            <person name="Gabaldon T."/>
            <person name="Grigoriev I.V."/>
        </authorList>
    </citation>
    <scope>NUCLEOTIDE SEQUENCE [LARGE SCALE GENOMIC DNA]</scope>
    <source>
        <strain evidence="11">NRRL 1555(-)</strain>
    </source>
</reference>
<keyword evidence="6" id="KW-0804">Transcription</keyword>
<organism evidence="10 11">
    <name type="scientific">Phycomyces blakesleeanus (strain ATCC 8743b / DSM 1359 / FGSC 10004 / NBRC 33097 / NRRL 1555)</name>
    <dbReference type="NCBI Taxonomy" id="763407"/>
    <lineage>
        <taxon>Eukaryota</taxon>
        <taxon>Fungi</taxon>
        <taxon>Fungi incertae sedis</taxon>
        <taxon>Mucoromycota</taxon>
        <taxon>Mucoromycotina</taxon>
        <taxon>Mucoromycetes</taxon>
        <taxon>Mucorales</taxon>
        <taxon>Phycomycetaceae</taxon>
        <taxon>Phycomyces</taxon>
    </lineage>
</organism>
<dbReference type="PANTHER" id="PTHR10071">
    <property type="entry name" value="TRANSCRIPTION FACTOR GATA FAMILY MEMBER"/>
    <property type="match status" value="1"/>
</dbReference>
<dbReference type="AlphaFoldDB" id="A0A167R0S2"/>
<dbReference type="CDD" id="cd00202">
    <property type="entry name" value="ZnF_GATA"/>
    <property type="match status" value="2"/>
</dbReference>
<feature type="non-terminal residue" evidence="10">
    <location>
        <position position="1"/>
    </location>
</feature>
<evidence type="ECO:0000256" key="4">
    <source>
        <dbReference type="ARBA" id="ARBA00022833"/>
    </source>
</evidence>
<keyword evidence="4" id="KW-0862">Zinc</keyword>
<sequence length="110" mass="12429">CSNCGTTSTPLWRRSPVGETICNACGLYLKARNTTRPPWLKRNSTANPPTTKRILASPPQCANCNTTNTPLWRRDAQGSTICNACGLYYKLHNVHRPITMKRTTIKRRKR</sequence>
<dbReference type="VEuPathDB" id="FungiDB:PHYBLDRAFT_102973"/>
<dbReference type="SUPFAM" id="SSF57716">
    <property type="entry name" value="Glucocorticoid receptor-like (DNA-binding domain)"/>
    <property type="match status" value="2"/>
</dbReference>
<dbReference type="OrthoDB" id="515401at2759"/>
<dbReference type="InterPro" id="IPR039355">
    <property type="entry name" value="Transcription_factor_GATA"/>
</dbReference>
<dbReference type="PANTHER" id="PTHR10071:SF335">
    <property type="entry name" value="IRON-SENSING TRANSCRIPTIONAL REPRESSOR-RELATED"/>
    <property type="match status" value="1"/>
</dbReference>
<keyword evidence="2" id="KW-0479">Metal-binding</keyword>
<evidence type="ECO:0000256" key="1">
    <source>
        <dbReference type="ARBA" id="ARBA00004123"/>
    </source>
</evidence>
<evidence type="ECO:0000256" key="6">
    <source>
        <dbReference type="ARBA" id="ARBA00023163"/>
    </source>
</evidence>
<dbReference type="Gene3D" id="3.30.50.10">
    <property type="entry name" value="Erythroid Transcription Factor GATA-1, subunit A"/>
    <property type="match status" value="2"/>
</dbReference>
<feature type="domain" description="GATA-type" evidence="9">
    <location>
        <begin position="60"/>
        <end position="108"/>
    </location>
</feature>
<evidence type="ECO:0000256" key="8">
    <source>
        <dbReference type="PROSITE-ProRule" id="PRU00094"/>
    </source>
</evidence>
<dbReference type="PROSITE" id="PS50114">
    <property type="entry name" value="GATA_ZN_FINGER_2"/>
    <property type="match status" value="2"/>
</dbReference>
<evidence type="ECO:0000256" key="7">
    <source>
        <dbReference type="ARBA" id="ARBA00023242"/>
    </source>
</evidence>
<dbReference type="EMBL" id="KV440971">
    <property type="protein sequence ID" value="OAD80579.1"/>
    <property type="molecule type" value="Genomic_DNA"/>
</dbReference>
<dbReference type="InterPro" id="IPR013088">
    <property type="entry name" value="Znf_NHR/GATA"/>
</dbReference>
<gene>
    <name evidence="10" type="ORF">PHYBLDRAFT_102973</name>
</gene>
<dbReference type="PRINTS" id="PR00619">
    <property type="entry name" value="GATAZNFINGER"/>
</dbReference>